<evidence type="ECO:0000313" key="1">
    <source>
        <dbReference type="EMBL" id="UYQ95378.1"/>
    </source>
</evidence>
<evidence type="ECO:0000313" key="2">
    <source>
        <dbReference type="Proteomes" id="UP001162741"/>
    </source>
</evidence>
<accession>A0ABY6J6S0</accession>
<proteinExistence type="predicted"/>
<reference evidence="1" key="1">
    <citation type="submission" date="2022-10" db="EMBL/GenBank/DDBJ databases">
        <title>Chitinophaga sp. nov., isolated from soil.</title>
        <authorList>
            <person name="Jeon C.O."/>
        </authorList>
    </citation>
    <scope>NUCLEOTIDE SEQUENCE</scope>
    <source>
        <strain evidence="1">R8</strain>
    </source>
</reference>
<dbReference type="EMBL" id="CP107006">
    <property type="protein sequence ID" value="UYQ95378.1"/>
    <property type="molecule type" value="Genomic_DNA"/>
</dbReference>
<evidence type="ECO:0008006" key="3">
    <source>
        <dbReference type="Google" id="ProtNLM"/>
    </source>
</evidence>
<sequence length="131" mass="15319">MLVTNERTIDELIAETGIWKGIIQQFENDNIYFKTQLATVLSVGKNGMALEQLEHFQNRFLKMDGQITLLKHEVREQCKQLEHTATMQDSPEPLSVLLQQQLGKRIDVLEQHFETLLYDFSAFLEEHFPTR</sequence>
<dbReference type="Proteomes" id="UP001162741">
    <property type="component" value="Chromosome"/>
</dbReference>
<dbReference type="RefSeq" id="WP_244839199.1">
    <property type="nucleotide sequence ID" value="NZ_CP107006.1"/>
</dbReference>
<keyword evidence="2" id="KW-1185">Reference proteome</keyword>
<name>A0ABY6J6S0_9BACT</name>
<organism evidence="1 2">
    <name type="scientific">Chitinophaga horti</name>
    <dbReference type="NCBI Taxonomy" id="2920382"/>
    <lineage>
        <taxon>Bacteria</taxon>
        <taxon>Pseudomonadati</taxon>
        <taxon>Bacteroidota</taxon>
        <taxon>Chitinophagia</taxon>
        <taxon>Chitinophagales</taxon>
        <taxon>Chitinophagaceae</taxon>
        <taxon>Chitinophaga</taxon>
    </lineage>
</organism>
<gene>
    <name evidence="1" type="ORF">MKQ68_09740</name>
</gene>
<protein>
    <recommendedName>
        <fullName evidence="3">HPt domain-containing protein</fullName>
    </recommendedName>
</protein>